<feature type="domain" description="HTH IS21-type" evidence="5">
    <location>
        <begin position="6"/>
        <end position="69"/>
    </location>
</feature>
<feature type="domain" description="Integrase catalytic" evidence="6">
    <location>
        <begin position="124"/>
        <end position="244"/>
    </location>
</feature>
<dbReference type="InterPro" id="IPR001584">
    <property type="entry name" value="Integrase_cat-core"/>
</dbReference>
<reference evidence="7 8" key="1">
    <citation type="submission" date="2018-10" db="EMBL/GenBank/DDBJ databases">
        <title>Phylogenomics of Brevibacillus.</title>
        <authorList>
            <person name="Dunlap C."/>
        </authorList>
    </citation>
    <scope>NUCLEOTIDE SEQUENCE [LARGE SCALE GENOMIC DNA]</scope>
    <source>
        <strain evidence="7 8">DSM 100115</strain>
    </source>
</reference>
<protein>
    <submittedName>
        <fullName evidence="7">IS21 family transposase</fullName>
    </submittedName>
</protein>
<dbReference type="InterPro" id="IPR017894">
    <property type="entry name" value="HTH_IS21_transposase_type"/>
</dbReference>
<name>A0A3M8AH56_9BACL</name>
<dbReference type="EMBL" id="RHHS01000081">
    <property type="protein sequence ID" value="RNB50419.1"/>
    <property type="molecule type" value="Genomic_DNA"/>
</dbReference>
<dbReference type="Gene3D" id="3.30.420.10">
    <property type="entry name" value="Ribonuclease H-like superfamily/Ribonuclease H"/>
    <property type="match status" value="1"/>
</dbReference>
<dbReference type="PROSITE" id="PS50531">
    <property type="entry name" value="HTH_IS21"/>
    <property type="match status" value="1"/>
</dbReference>
<dbReference type="RefSeq" id="WP_122906950.1">
    <property type="nucleotide sequence ID" value="NZ_RHHS01000081.1"/>
</dbReference>
<dbReference type="GO" id="GO:0015074">
    <property type="term" value="P:DNA integration"/>
    <property type="evidence" value="ECO:0007669"/>
    <property type="project" value="InterPro"/>
</dbReference>
<dbReference type="OrthoDB" id="92877at2"/>
<dbReference type="GO" id="GO:0006310">
    <property type="term" value="P:DNA recombination"/>
    <property type="evidence" value="ECO:0007669"/>
    <property type="project" value="UniProtKB-KW"/>
</dbReference>
<evidence type="ECO:0000259" key="5">
    <source>
        <dbReference type="PROSITE" id="PS50531"/>
    </source>
</evidence>
<organism evidence="7 8">
    <name type="scientific">Brevibacillus gelatini</name>
    <dbReference type="NCBI Taxonomy" id="1655277"/>
    <lineage>
        <taxon>Bacteria</taxon>
        <taxon>Bacillati</taxon>
        <taxon>Bacillota</taxon>
        <taxon>Bacilli</taxon>
        <taxon>Bacillales</taxon>
        <taxon>Paenibacillaceae</taxon>
        <taxon>Brevibacillus</taxon>
    </lineage>
</organism>
<dbReference type="NCBIfam" id="NF033546">
    <property type="entry name" value="transpos_IS21"/>
    <property type="match status" value="1"/>
</dbReference>
<gene>
    <name evidence="7" type="ORF">EDM57_22780</name>
</gene>
<keyword evidence="3" id="KW-0238">DNA-binding</keyword>
<evidence type="ECO:0000256" key="2">
    <source>
        <dbReference type="ARBA" id="ARBA00022578"/>
    </source>
</evidence>
<dbReference type="GO" id="GO:0032196">
    <property type="term" value="P:transposition"/>
    <property type="evidence" value="ECO:0007669"/>
    <property type="project" value="UniProtKB-KW"/>
</dbReference>
<dbReference type="AlphaFoldDB" id="A0A3M8AH56"/>
<dbReference type="InterPro" id="IPR036397">
    <property type="entry name" value="RNaseH_sf"/>
</dbReference>
<proteinExistence type="inferred from homology"/>
<comment type="caution">
    <text evidence="7">The sequence shown here is derived from an EMBL/GenBank/DDBJ whole genome shotgun (WGS) entry which is preliminary data.</text>
</comment>
<evidence type="ECO:0000259" key="6">
    <source>
        <dbReference type="PROSITE" id="PS50994"/>
    </source>
</evidence>
<evidence type="ECO:0000256" key="1">
    <source>
        <dbReference type="ARBA" id="ARBA00009277"/>
    </source>
</evidence>
<dbReference type="InterPro" id="IPR012337">
    <property type="entry name" value="RNaseH-like_sf"/>
</dbReference>
<dbReference type="Proteomes" id="UP000268829">
    <property type="component" value="Unassembled WGS sequence"/>
</dbReference>
<dbReference type="GO" id="GO:0003677">
    <property type="term" value="F:DNA binding"/>
    <property type="evidence" value="ECO:0007669"/>
    <property type="project" value="UniProtKB-KW"/>
</dbReference>
<keyword evidence="2" id="KW-0815">Transposition</keyword>
<evidence type="ECO:0000313" key="7">
    <source>
        <dbReference type="EMBL" id="RNB50419.1"/>
    </source>
</evidence>
<dbReference type="PANTHER" id="PTHR35004">
    <property type="entry name" value="TRANSPOSASE RV3428C-RELATED"/>
    <property type="match status" value="1"/>
</dbReference>
<accession>A0A3M8AH56</accession>
<evidence type="ECO:0000313" key="8">
    <source>
        <dbReference type="Proteomes" id="UP000268829"/>
    </source>
</evidence>
<dbReference type="PROSITE" id="PS50994">
    <property type="entry name" value="INTEGRASE"/>
    <property type="match status" value="1"/>
</dbReference>
<evidence type="ECO:0000256" key="4">
    <source>
        <dbReference type="ARBA" id="ARBA00023172"/>
    </source>
</evidence>
<keyword evidence="8" id="KW-1185">Reference proteome</keyword>
<comment type="similarity">
    <text evidence="1">Belongs to the transposase IS21/IS408/IS1162 family.</text>
</comment>
<evidence type="ECO:0000256" key="3">
    <source>
        <dbReference type="ARBA" id="ARBA00023125"/>
    </source>
</evidence>
<dbReference type="GeneID" id="89502240"/>
<dbReference type="SUPFAM" id="SSF53098">
    <property type="entry name" value="Ribonuclease H-like"/>
    <property type="match status" value="1"/>
</dbReference>
<dbReference type="PANTHER" id="PTHR35004:SF7">
    <property type="entry name" value="INTEGRASE PROTEIN"/>
    <property type="match status" value="1"/>
</dbReference>
<sequence length="500" mass="58725">MLKVPQQQYIKFLYENEDYSISEIARAMGVNWRTAKKYATKDDWNEPVCRRKRRYPVLGPYLDIIDTWLTEEQALPRKQRYTAKRIFDRLRDEYRFEGGRRTVEEYVAKRRKELKLERAESYERLEHPGGEAQVDFGTAYVGQPGQLVERKVLIMSFPFSNAAFAFPVRKENTECFLEAMKRIFERMGGVPRKIWFDNLSAAVVSIGRDGKRSCTDQFLRFATHYRFDPEFCNPYRGHEKGHVENKVGYSRRNWLVPPPICETDADLETYLAQAAEADMDRPHYAKKERIVDLWEQERKKLLAMPTVAFEVFRLEPARLNKYRELRFETTTYPLPQCRALDPVLLKVKWDEIEVLSGDGEYRHLGTLPRPYTEKAIPIEWTDVFEGYLRKPRMVMYSDLARFMPASVRRFVQVEDIDLRKSRVALIRRLLDTHQMSDMGAALDTLAGHFDPDTVLEHALYAMKHPEFHPKPFAEAHTPMEIHGHTPDLRQYDAILGVSRA</sequence>
<keyword evidence="4" id="KW-0233">DNA recombination</keyword>